<evidence type="ECO:0000259" key="14">
    <source>
        <dbReference type="Pfam" id="PF17766"/>
    </source>
</evidence>
<keyword evidence="6 9" id="KW-0720">Serine protease</keyword>
<dbReference type="InterPro" id="IPR003137">
    <property type="entry name" value="PA_domain"/>
</dbReference>
<dbReference type="PROSITE" id="PS00136">
    <property type="entry name" value="SUBTILASE_ASP"/>
    <property type="match status" value="1"/>
</dbReference>
<dbReference type="Pfam" id="PF02225">
    <property type="entry name" value="PA"/>
    <property type="match status" value="1"/>
</dbReference>
<name>A0AAV8CWI7_9POAL</name>
<sequence length="806" mass="85596">MQPPTNLSFTSEDLKSWYNSLLQPLLNPTGTLKSRVIHSYSTVFSGFVATLTTEEVKQLEKIDGFLKAFPDRLLPLMTTHSPAFLGLNIGSGLWEKFGMGKGVIIGVIDTGITPGHPSFDDTGMPAPPSKWKGRCEFQSSVCNRKLIGAQNFVQDIQMDDNSPPIDDEGHGTHTASTAAGNFVSNANMLGSGNGTAAGMSPRAHLAIYKACSEIGCSESNVLAAMDAAINDGVDILSLSLGGGPSSFDEDSIAIGSFAAIQKGIVVSCAAGNGGPSPFLLSNAAPWILTVGASTMDRKFKAVVTLGDGQEIEGESLFQTTNVPFTPIVHPPSCDDLGDVKGKIVVCVSSVAAGDNVKAAGGAAMILTNKDTQGYTILAQAFDLPASIVNYVNGTTILSYVEKSQNATASITFKGTTLGNSPAPTIAYFSSRGPSQQTLEILKPDIVGPGVNILAAWPDQVGEFATKLTKNFNIISGTSMSTPHLSGIAALIKSMHPNWSPAAIKSAMITTSQLLDNNGNPIMDEKNNPADHFSMGAGHVDASKAINPGLVYDISPEEFIGLLCGLGYTDKQVQTITNEKVACKKVKKIEQTQLNYPSITTSASTSNLVVNRTVTNVGTANAKYTAEVVMPKGVTVSVSPKVTTLLTRPETGRSINGAAPTTSLRTKAKLRFGVELSRYRALTTPHLLSCEQMNRLTPHLCIDDGRPASHLGYAHTWSRCLLVRRPSRSSRTPPRQRTYTAAPHLDYAPLGCTPQLQPLGRPDHTSDTTTRGQIVPPLCTHDSKSQLCTTDNRSIDDVSCHRTIITH</sequence>
<dbReference type="GO" id="GO:0006508">
    <property type="term" value="P:proteolysis"/>
    <property type="evidence" value="ECO:0007669"/>
    <property type="project" value="UniProtKB-KW"/>
</dbReference>
<feature type="domain" description="Peptidase S8/S53" evidence="11">
    <location>
        <begin position="100"/>
        <end position="536"/>
    </location>
</feature>
<reference evidence="15" key="1">
    <citation type="submission" date="2022-08" db="EMBL/GenBank/DDBJ databases">
        <authorList>
            <person name="Marques A."/>
        </authorList>
    </citation>
    <scope>NUCLEOTIDE SEQUENCE</scope>
    <source>
        <strain evidence="15">RhyPub2mFocal</strain>
        <tissue evidence="15">Leaves</tissue>
    </source>
</reference>
<evidence type="ECO:0000256" key="7">
    <source>
        <dbReference type="ARBA" id="ARBA00023180"/>
    </source>
</evidence>
<dbReference type="Proteomes" id="UP001140206">
    <property type="component" value="Chromosome 4"/>
</dbReference>
<proteinExistence type="inferred from homology"/>
<dbReference type="InterPro" id="IPR023827">
    <property type="entry name" value="Peptidase_S8_Asp-AS"/>
</dbReference>
<dbReference type="Gene3D" id="2.60.40.2310">
    <property type="match status" value="1"/>
</dbReference>
<dbReference type="InterPro" id="IPR000209">
    <property type="entry name" value="Peptidase_S8/S53_dom"/>
</dbReference>
<evidence type="ECO:0000256" key="4">
    <source>
        <dbReference type="ARBA" id="ARBA00022729"/>
    </source>
</evidence>
<feature type="active site" description="Charge relay system" evidence="8 9">
    <location>
        <position position="478"/>
    </location>
</feature>
<keyword evidence="7" id="KW-0325">Glycoprotein</keyword>
<dbReference type="GO" id="GO:0005576">
    <property type="term" value="C:extracellular region"/>
    <property type="evidence" value="ECO:0007669"/>
    <property type="project" value="UniProtKB-SubCell"/>
</dbReference>
<evidence type="ECO:0000256" key="3">
    <source>
        <dbReference type="ARBA" id="ARBA00022670"/>
    </source>
</evidence>
<evidence type="ECO:0000256" key="2">
    <source>
        <dbReference type="ARBA" id="ARBA00011073"/>
    </source>
</evidence>
<dbReference type="Pfam" id="PF00082">
    <property type="entry name" value="Peptidase_S8"/>
    <property type="match status" value="1"/>
</dbReference>
<comment type="subcellular location">
    <subcellularLocation>
        <location evidence="1">Secreted</location>
    </subcellularLocation>
</comment>
<evidence type="ECO:0000256" key="8">
    <source>
        <dbReference type="PIRSR" id="PIRSR615500-1"/>
    </source>
</evidence>
<dbReference type="PRINTS" id="PR00723">
    <property type="entry name" value="SUBTILISIN"/>
</dbReference>
<comment type="caution">
    <text evidence="15">The sequence shown here is derived from an EMBL/GenBank/DDBJ whole genome shotgun (WGS) entry which is preliminary data.</text>
</comment>
<evidence type="ECO:0000313" key="16">
    <source>
        <dbReference type="Proteomes" id="UP001140206"/>
    </source>
</evidence>
<dbReference type="PROSITE" id="PS51892">
    <property type="entry name" value="SUBTILASE"/>
    <property type="match status" value="1"/>
</dbReference>
<keyword evidence="4" id="KW-0732">Signal</keyword>
<accession>A0AAV8CWI7</accession>
<evidence type="ECO:0000256" key="9">
    <source>
        <dbReference type="PROSITE-ProRule" id="PRU01240"/>
    </source>
</evidence>
<keyword evidence="3 9" id="KW-0645">Protease</keyword>
<organism evidence="15 16">
    <name type="scientific">Rhynchospora pubera</name>
    <dbReference type="NCBI Taxonomy" id="906938"/>
    <lineage>
        <taxon>Eukaryota</taxon>
        <taxon>Viridiplantae</taxon>
        <taxon>Streptophyta</taxon>
        <taxon>Embryophyta</taxon>
        <taxon>Tracheophyta</taxon>
        <taxon>Spermatophyta</taxon>
        <taxon>Magnoliopsida</taxon>
        <taxon>Liliopsida</taxon>
        <taxon>Poales</taxon>
        <taxon>Cyperaceae</taxon>
        <taxon>Cyperoideae</taxon>
        <taxon>Rhynchosporeae</taxon>
        <taxon>Rhynchospora</taxon>
    </lineage>
</organism>
<dbReference type="CDD" id="cd02120">
    <property type="entry name" value="PA_subtilisin_like"/>
    <property type="match status" value="1"/>
</dbReference>
<feature type="domain" description="PA" evidence="12">
    <location>
        <begin position="333"/>
        <end position="395"/>
    </location>
</feature>
<dbReference type="InterPro" id="IPR015500">
    <property type="entry name" value="Peptidase_S8_subtilisin-rel"/>
</dbReference>
<evidence type="ECO:0000259" key="12">
    <source>
        <dbReference type="Pfam" id="PF02225"/>
    </source>
</evidence>
<dbReference type="SUPFAM" id="SSF52743">
    <property type="entry name" value="Subtilisin-like"/>
    <property type="match status" value="1"/>
</dbReference>
<gene>
    <name evidence="15" type="ORF">LUZ62_069811</name>
</gene>
<dbReference type="EMBL" id="JAMFTS010000004">
    <property type="protein sequence ID" value="KAJ4759436.1"/>
    <property type="molecule type" value="Genomic_DNA"/>
</dbReference>
<keyword evidence="16" id="KW-1185">Reference proteome</keyword>
<feature type="domain" description="Subtilisin-like protease fibronectin type-III" evidence="14">
    <location>
        <begin position="592"/>
        <end position="643"/>
    </location>
</feature>
<keyword evidence="5 9" id="KW-0378">Hydrolase</keyword>
<evidence type="ECO:0000313" key="15">
    <source>
        <dbReference type="EMBL" id="KAJ4759436.1"/>
    </source>
</evidence>
<feature type="active site" description="Charge relay system" evidence="8 9">
    <location>
        <position position="109"/>
    </location>
</feature>
<dbReference type="InterPro" id="IPR010259">
    <property type="entry name" value="S8pro/Inhibitor_I9"/>
</dbReference>
<dbReference type="Pfam" id="PF05922">
    <property type="entry name" value="Inhibitor_I9"/>
    <property type="match status" value="1"/>
</dbReference>
<dbReference type="Gene3D" id="3.50.30.30">
    <property type="match status" value="1"/>
</dbReference>
<feature type="domain" description="Inhibitor I9" evidence="13">
    <location>
        <begin position="11"/>
        <end position="76"/>
    </location>
</feature>
<dbReference type="Pfam" id="PF17766">
    <property type="entry name" value="fn3_6"/>
    <property type="match status" value="1"/>
</dbReference>
<dbReference type="InterPro" id="IPR036852">
    <property type="entry name" value="Peptidase_S8/S53_dom_sf"/>
</dbReference>
<feature type="active site" description="Charge relay system" evidence="8 9">
    <location>
        <position position="170"/>
    </location>
</feature>
<dbReference type="Gene3D" id="3.40.50.200">
    <property type="entry name" value="Peptidase S8/S53 domain"/>
    <property type="match status" value="1"/>
</dbReference>
<dbReference type="GO" id="GO:0004252">
    <property type="term" value="F:serine-type endopeptidase activity"/>
    <property type="evidence" value="ECO:0007669"/>
    <property type="project" value="UniProtKB-UniRule"/>
</dbReference>
<dbReference type="Gene3D" id="3.30.70.80">
    <property type="entry name" value="Peptidase S8 propeptide/proteinase inhibitor I9"/>
    <property type="match status" value="1"/>
</dbReference>
<dbReference type="InterPro" id="IPR037045">
    <property type="entry name" value="S8pro/Inhibitor_I9_sf"/>
</dbReference>
<evidence type="ECO:0000259" key="11">
    <source>
        <dbReference type="Pfam" id="PF00082"/>
    </source>
</evidence>
<comment type="similarity">
    <text evidence="2 9">Belongs to the peptidase S8 family.</text>
</comment>
<evidence type="ECO:0000256" key="6">
    <source>
        <dbReference type="ARBA" id="ARBA00022825"/>
    </source>
</evidence>
<dbReference type="InterPro" id="IPR045051">
    <property type="entry name" value="SBT"/>
</dbReference>
<evidence type="ECO:0000259" key="13">
    <source>
        <dbReference type="Pfam" id="PF05922"/>
    </source>
</evidence>
<dbReference type="CDD" id="cd04852">
    <property type="entry name" value="Peptidases_S8_3"/>
    <property type="match status" value="1"/>
</dbReference>
<feature type="region of interest" description="Disordered" evidence="10">
    <location>
        <begin position="756"/>
        <end position="775"/>
    </location>
</feature>
<protein>
    <submittedName>
        <fullName evidence="15">Subtilisin-like protease SDD1</fullName>
    </submittedName>
</protein>
<dbReference type="FunFam" id="3.40.50.200:FF:000006">
    <property type="entry name" value="Subtilisin-like protease SBT1.5"/>
    <property type="match status" value="1"/>
</dbReference>
<dbReference type="AlphaFoldDB" id="A0AAV8CWI7"/>
<evidence type="ECO:0000256" key="5">
    <source>
        <dbReference type="ARBA" id="ARBA00022801"/>
    </source>
</evidence>
<dbReference type="InterPro" id="IPR041469">
    <property type="entry name" value="Subtilisin-like_FN3"/>
</dbReference>
<dbReference type="PANTHER" id="PTHR10795">
    <property type="entry name" value="PROPROTEIN CONVERTASE SUBTILISIN/KEXIN"/>
    <property type="match status" value="1"/>
</dbReference>
<dbReference type="InterPro" id="IPR034197">
    <property type="entry name" value="Peptidases_S8_3"/>
</dbReference>
<evidence type="ECO:0000256" key="10">
    <source>
        <dbReference type="SAM" id="MobiDB-lite"/>
    </source>
</evidence>
<evidence type="ECO:0000256" key="1">
    <source>
        <dbReference type="ARBA" id="ARBA00004613"/>
    </source>
</evidence>